<dbReference type="EMBL" id="SNZE01000024">
    <property type="protein sequence ID" value="TDR30245.1"/>
    <property type="molecule type" value="Genomic_DNA"/>
</dbReference>
<reference evidence="1 2" key="1">
    <citation type="submission" date="2019-03" db="EMBL/GenBank/DDBJ databases">
        <title>Genomic Encyclopedia of Type Strains, Phase IV (KMG-IV): sequencing the most valuable type-strain genomes for metagenomic binning, comparative biology and taxonomic classification.</title>
        <authorList>
            <person name="Goeker M."/>
        </authorList>
    </citation>
    <scope>NUCLEOTIDE SEQUENCE [LARGE SCALE GENOMIC DNA]</scope>
    <source>
        <strain evidence="1 2">DSM 102852</strain>
    </source>
</reference>
<protein>
    <submittedName>
        <fullName evidence="1">Uncharacterized protein</fullName>
    </submittedName>
</protein>
<gene>
    <name evidence="1" type="ORF">DFR44_12421</name>
</gene>
<organism evidence="1 2">
    <name type="scientific">Hydromonas duriensis</name>
    <dbReference type="NCBI Taxonomy" id="1527608"/>
    <lineage>
        <taxon>Bacteria</taxon>
        <taxon>Pseudomonadati</taxon>
        <taxon>Pseudomonadota</taxon>
        <taxon>Betaproteobacteria</taxon>
        <taxon>Burkholderiales</taxon>
        <taxon>Burkholderiaceae</taxon>
        <taxon>Hydromonas</taxon>
    </lineage>
</organism>
<proteinExistence type="predicted"/>
<name>A0A4R6Y1Z4_9BURK</name>
<dbReference type="AlphaFoldDB" id="A0A4R6Y1Z4"/>
<evidence type="ECO:0000313" key="2">
    <source>
        <dbReference type="Proteomes" id="UP000294480"/>
    </source>
</evidence>
<dbReference type="Proteomes" id="UP000294480">
    <property type="component" value="Unassembled WGS sequence"/>
</dbReference>
<keyword evidence="2" id="KW-1185">Reference proteome</keyword>
<sequence length="70" mass="8199">MYRSSWLKCARLMATFGLAIENNHVLATLGLLNLKVAFRTLIHRLIHLLTHNEYLLRNSWRITNSTTRGY</sequence>
<comment type="caution">
    <text evidence="1">The sequence shown here is derived from an EMBL/GenBank/DDBJ whole genome shotgun (WGS) entry which is preliminary data.</text>
</comment>
<evidence type="ECO:0000313" key="1">
    <source>
        <dbReference type="EMBL" id="TDR30245.1"/>
    </source>
</evidence>
<accession>A0A4R6Y1Z4</accession>